<feature type="compositionally biased region" description="Basic residues" evidence="1">
    <location>
        <begin position="324"/>
        <end position="335"/>
    </location>
</feature>
<name>A0A367J3Y1_RHIAZ</name>
<dbReference type="STRING" id="86630.A0A367J3Y1"/>
<reference evidence="2 3" key="1">
    <citation type="journal article" date="2018" name="G3 (Bethesda)">
        <title>Phylogenetic and Phylogenomic Definition of Rhizopus Species.</title>
        <authorList>
            <person name="Gryganskyi A.P."/>
            <person name="Golan J."/>
            <person name="Dolatabadi S."/>
            <person name="Mondo S."/>
            <person name="Robb S."/>
            <person name="Idnurm A."/>
            <person name="Muszewska A."/>
            <person name="Steczkiewicz K."/>
            <person name="Masonjones S."/>
            <person name="Liao H.L."/>
            <person name="Gajdeczka M.T."/>
            <person name="Anike F."/>
            <person name="Vuek A."/>
            <person name="Anishchenko I.M."/>
            <person name="Voigt K."/>
            <person name="de Hoog G.S."/>
            <person name="Smith M.E."/>
            <person name="Heitman J."/>
            <person name="Vilgalys R."/>
            <person name="Stajich J.E."/>
        </authorList>
    </citation>
    <scope>NUCLEOTIDE SEQUENCE [LARGE SCALE GENOMIC DNA]</scope>
    <source>
        <strain evidence="2 3">CBS 357.93</strain>
    </source>
</reference>
<protein>
    <submittedName>
        <fullName evidence="2">Uncharacterized protein</fullName>
    </submittedName>
</protein>
<dbReference type="OrthoDB" id="2300048at2759"/>
<dbReference type="AlphaFoldDB" id="A0A367J3Y1"/>
<sequence length="368" mass="42160">MKKVDQELTEEINSNVSSICSDKNLQLEEDKRRIKSVPILKTIFLDGEELHERYTPKDTLSPLERKKMTIGLSGIVNLIAEDREEQSSLFTEEEWDKIKAKYAKYKLKISTISSNLKEKWSYIAANCLNDGGLRGARKYLDRLCAMKEVNDVDYNTYKLLVTVSDTQQNQQHILNPKCPEKLVEGYFTYLICLALFQKLSSVNGNVIQLKPADSISDNSTKEKERVYGGDHSNLKGFKVDIRFIYTFNDQEFDLCNFECCLSNFPKEKVQHDRGELIREGRISTANLFNAINSADSAQTWIIQVSGLLYNSHTIEAKLKRARTKNQNKNIRRNHVRTPSQSPPRHLVSPATVGWFTPPRGQVTYSIIP</sequence>
<feature type="region of interest" description="Disordered" evidence="1">
    <location>
        <begin position="324"/>
        <end position="352"/>
    </location>
</feature>
<keyword evidence="3" id="KW-1185">Reference proteome</keyword>
<proteinExistence type="predicted"/>
<evidence type="ECO:0000313" key="2">
    <source>
        <dbReference type="EMBL" id="RCH84637.1"/>
    </source>
</evidence>
<comment type="caution">
    <text evidence="2">The sequence shown here is derived from an EMBL/GenBank/DDBJ whole genome shotgun (WGS) entry which is preliminary data.</text>
</comment>
<organism evidence="2 3">
    <name type="scientific">Rhizopus azygosporus</name>
    <name type="common">Rhizopus microsporus var. azygosporus</name>
    <dbReference type="NCBI Taxonomy" id="86630"/>
    <lineage>
        <taxon>Eukaryota</taxon>
        <taxon>Fungi</taxon>
        <taxon>Fungi incertae sedis</taxon>
        <taxon>Mucoromycota</taxon>
        <taxon>Mucoromycotina</taxon>
        <taxon>Mucoromycetes</taxon>
        <taxon>Mucorales</taxon>
        <taxon>Mucorineae</taxon>
        <taxon>Rhizopodaceae</taxon>
        <taxon>Rhizopus</taxon>
    </lineage>
</organism>
<dbReference type="Proteomes" id="UP000252139">
    <property type="component" value="Unassembled WGS sequence"/>
</dbReference>
<gene>
    <name evidence="2" type="ORF">CU097_005240</name>
</gene>
<dbReference type="EMBL" id="PJQL01002310">
    <property type="protein sequence ID" value="RCH84637.1"/>
    <property type="molecule type" value="Genomic_DNA"/>
</dbReference>
<evidence type="ECO:0000256" key="1">
    <source>
        <dbReference type="SAM" id="MobiDB-lite"/>
    </source>
</evidence>
<evidence type="ECO:0000313" key="3">
    <source>
        <dbReference type="Proteomes" id="UP000252139"/>
    </source>
</evidence>
<accession>A0A367J3Y1</accession>